<keyword evidence="3 6" id="KW-0812">Transmembrane</keyword>
<feature type="transmembrane region" description="Helical" evidence="6">
    <location>
        <begin position="232"/>
        <end position="252"/>
    </location>
</feature>
<feature type="transmembrane region" description="Helical" evidence="6">
    <location>
        <begin position="200"/>
        <end position="226"/>
    </location>
</feature>
<feature type="transmembrane region" description="Helical" evidence="6">
    <location>
        <begin position="565"/>
        <end position="587"/>
    </location>
</feature>
<organism evidence="7 8">
    <name type="scientific">Eikenella longinqua</name>
    <dbReference type="NCBI Taxonomy" id="1795827"/>
    <lineage>
        <taxon>Bacteria</taxon>
        <taxon>Pseudomonadati</taxon>
        <taxon>Pseudomonadota</taxon>
        <taxon>Betaproteobacteria</taxon>
        <taxon>Neisseriales</taxon>
        <taxon>Neisseriaceae</taxon>
        <taxon>Eikenella</taxon>
    </lineage>
</organism>
<feature type="transmembrane region" description="Helical" evidence="6">
    <location>
        <begin position="649"/>
        <end position="667"/>
    </location>
</feature>
<sequence>MSLSAHDPYANYRELTLRGMILGALITVVFTASNIYLGLKVGLTFASSIPAAVISMAILKFAKGSNILENNMVQTQASAAGTLSSVIFILPGLLMSGYWSGFPFWQTTLLCMAGGILGVIFTIPLRYAMVVKSDLPYPEGVAAAEILKVGSGDGVVGEENAESGQKGDSGIGEIVTGGVISGIFSFASNGLRVMADSASYWFKAGASIFQIPMGFSLALLGAGYLVGLASGIAMLVGIVIAWGIAIPYFSATNPQPADMEMVGFAMQLWKEKVRFIGAGTIGIAAIWTLITLLKPTLEGMKMSFRAIKGGEQASLERVEQDLSPKAMIAYALGMLLLLGFSFYHFVEAANLPTGTAWLLVFACTLLAFVIGFLVAAACGYMAGLVGSSSSPISGIGIISVVAISLVLLGIGSATNLFADEGNRNFLVALTLFCGSAVVAVASISNDNLQDLKTGYLIKATPWRQEVALIIGCVVGAFVVSSVLELLYAAYGFTGAMPRPDMDPSQALAAPQATLMTTIAKAIFSHSLQWGYILTGIGIGVVLIILNEVLKRSGSKLMLPTLAVGMGIYLPPAINMPIAIGAIMAAIIKHRIRHDEEKVKNADRVGTLFAAGLIVGESLIGVVMALIIALSVTNGGSDAPLALNLENWGTAGEFLGLAFFISGMLIFIRRILKSGK</sequence>
<dbReference type="GO" id="GO:0035673">
    <property type="term" value="F:oligopeptide transmembrane transporter activity"/>
    <property type="evidence" value="ECO:0007669"/>
    <property type="project" value="InterPro"/>
</dbReference>
<comment type="caution">
    <text evidence="7">The sequence shown here is derived from an EMBL/GenBank/DDBJ whole genome shotgun (WGS) entry which is preliminary data.</text>
</comment>
<feature type="transmembrane region" description="Helical" evidence="6">
    <location>
        <begin position="80"/>
        <end position="99"/>
    </location>
</feature>
<keyword evidence="4 6" id="KW-1133">Transmembrane helix</keyword>
<feature type="transmembrane region" description="Helical" evidence="6">
    <location>
        <begin position="43"/>
        <end position="59"/>
    </location>
</feature>
<evidence type="ECO:0000313" key="7">
    <source>
        <dbReference type="EMBL" id="OAM29279.1"/>
    </source>
</evidence>
<dbReference type="PANTHER" id="PTHR31645:SF0">
    <property type="entry name" value="OLIGOPEPTIDE TRANSPORTER YGL114W-RELATED"/>
    <property type="match status" value="1"/>
</dbReference>
<dbReference type="InterPro" id="IPR045035">
    <property type="entry name" value="YSL-like"/>
</dbReference>
<dbReference type="PANTHER" id="PTHR31645">
    <property type="entry name" value="OLIGOPEPTIDE TRANSPORTER YGL114W-RELATED"/>
    <property type="match status" value="1"/>
</dbReference>
<feature type="transmembrane region" description="Helical" evidence="6">
    <location>
        <begin position="105"/>
        <end position="125"/>
    </location>
</feature>
<dbReference type="Proteomes" id="UP000077885">
    <property type="component" value="Unassembled WGS sequence"/>
</dbReference>
<protein>
    <submittedName>
        <fullName evidence="7">Oligopeptide transporter, OPT family</fullName>
    </submittedName>
</protein>
<dbReference type="InterPro" id="IPR004814">
    <property type="entry name" value="Oligopep_transpt"/>
</dbReference>
<feature type="transmembrane region" description="Helical" evidence="6">
    <location>
        <begin position="20"/>
        <end position="37"/>
    </location>
</feature>
<dbReference type="RefSeq" id="WP_067591207.1">
    <property type="nucleotide sequence ID" value="NZ_LXSL01000014.1"/>
</dbReference>
<feature type="transmembrane region" description="Helical" evidence="6">
    <location>
        <begin position="394"/>
        <end position="418"/>
    </location>
</feature>
<feature type="transmembrane region" description="Helical" evidence="6">
    <location>
        <begin position="425"/>
        <end position="443"/>
    </location>
</feature>
<dbReference type="NCBIfam" id="TIGR00728">
    <property type="entry name" value="OPT_sfam"/>
    <property type="match status" value="1"/>
</dbReference>
<dbReference type="EMBL" id="LXSL01000014">
    <property type="protein sequence ID" value="OAM29279.1"/>
    <property type="molecule type" value="Genomic_DNA"/>
</dbReference>
<keyword evidence="5 6" id="KW-0472">Membrane</keyword>
<evidence type="ECO:0000313" key="8">
    <source>
        <dbReference type="Proteomes" id="UP000077885"/>
    </source>
</evidence>
<accession>A0A1A9RZ47</accession>
<dbReference type="GO" id="GO:0016020">
    <property type="term" value="C:membrane"/>
    <property type="evidence" value="ECO:0007669"/>
    <property type="project" value="UniProtKB-SubCell"/>
</dbReference>
<gene>
    <name evidence="7" type="ORF">A7P95_03440</name>
</gene>
<keyword evidence="8" id="KW-1185">Reference proteome</keyword>
<keyword evidence="2" id="KW-0813">Transport</keyword>
<name>A0A1A9RZ47_9NEIS</name>
<feature type="transmembrane region" description="Helical" evidence="6">
    <location>
        <begin position="358"/>
        <end position="382"/>
    </location>
</feature>
<dbReference type="Pfam" id="PF03169">
    <property type="entry name" value="OPT"/>
    <property type="match status" value="1"/>
</dbReference>
<feature type="transmembrane region" description="Helical" evidence="6">
    <location>
        <begin position="327"/>
        <end position="346"/>
    </location>
</feature>
<evidence type="ECO:0000256" key="4">
    <source>
        <dbReference type="ARBA" id="ARBA00022989"/>
    </source>
</evidence>
<feature type="transmembrane region" description="Helical" evidence="6">
    <location>
        <begin position="466"/>
        <end position="490"/>
    </location>
</feature>
<evidence type="ECO:0000256" key="3">
    <source>
        <dbReference type="ARBA" id="ARBA00022692"/>
    </source>
</evidence>
<proteinExistence type="predicted"/>
<dbReference type="AlphaFoldDB" id="A0A1A9RZ47"/>
<reference evidence="8" key="1">
    <citation type="submission" date="2016-05" db="EMBL/GenBank/DDBJ databases">
        <title>Draft genome of Corynebacterium afermentans subsp. afermentans LCDC 88199T.</title>
        <authorList>
            <person name="Bernier A.-M."/>
            <person name="Bernard K."/>
        </authorList>
    </citation>
    <scope>NUCLEOTIDE SEQUENCE [LARGE SCALE GENOMIC DNA]</scope>
    <source>
        <strain evidence="8">NML02-A-017</strain>
    </source>
</reference>
<feature type="transmembrane region" description="Helical" evidence="6">
    <location>
        <begin position="607"/>
        <end position="629"/>
    </location>
</feature>
<dbReference type="OrthoDB" id="9809340at2"/>
<evidence type="ECO:0000256" key="1">
    <source>
        <dbReference type="ARBA" id="ARBA00004141"/>
    </source>
</evidence>
<feature type="transmembrane region" description="Helical" evidence="6">
    <location>
        <begin position="273"/>
        <end position="293"/>
    </location>
</feature>
<feature type="transmembrane region" description="Helical" evidence="6">
    <location>
        <begin position="529"/>
        <end position="545"/>
    </location>
</feature>
<evidence type="ECO:0000256" key="5">
    <source>
        <dbReference type="ARBA" id="ARBA00023136"/>
    </source>
</evidence>
<evidence type="ECO:0000256" key="2">
    <source>
        <dbReference type="ARBA" id="ARBA00022448"/>
    </source>
</evidence>
<dbReference type="STRING" id="1795827.A7P95_03440"/>
<evidence type="ECO:0000256" key="6">
    <source>
        <dbReference type="SAM" id="Phobius"/>
    </source>
</evidence>
<comment type="subcellular location">
    <subcellularLocation>
        <location evidence="1">Membrane</location>
        <topology evidence="1">Multi-pass membrane protein</topology>
    </subcellularLocation>
</comment>
<dbReference type="NCBIfam" id="TIGR00733">
    <property type="entry name" value="OPT family oligopeptide transporter"/>
    <property type="match status" value="1"/>
</dbReference>
<dbReference type="InterPro" id="IPR004813">
    <property type="entry name" value="OPT"/>
</dbReference>